<feature type="region of interest" description="Disordered" evidence="1">
    <location>
        <begin position="302"/>
        <end position="371"/>
    </location>
</feature>
<organism evidence="2 3">
    <name type="scientific">Physocladia obscura</name>
    <dbReference type="NCBI Taxonomy" id="109957"/>
    <lineage>
        <taxon>Eukaryota</taxon>
        <taxon>Fungi</taxon>
        <taxon>Fungi incertae sedis</taxon>
        <taxon>Chytridiomycota</taxon>
        <taxon>Chytridiomycota incertae sedis</taxon>
        <taxon>Chytridiomycetes</taxon>
        <taxon>Chytridiales</taxon>
        <taxon>Chytriomycetaceae</taxon>
        <taxon>Physocladia</taxon>
    </lineage>
</organism>
<keyword evidence="3" id="KW-1185">Reference proteome</keyword>
<feature type="region of interest" description="Disordered" evidence="1">
    <location>
        <begin position="407"/>
        <end position="426"/>
    </location>
</feature>
<dbReference type="Proteomes" id="UP001211907">
    <property type="component" value="Unassembled WGS sequence"/>
</dbReference>
<comment type="caution">
    <text evidence="2">The sequence shown here is derived from an EMBL/GenBank/DDBJ whole genome shotgun (WGS) entry which is preliminary data.</text>
</comment>
<evidence type="ECO:0000313" key="2">
    <source>
        <dbReference type="EMBL" id="KAJ3103803.1"/>
    </source>
</evidence>
<proteinExistence type="predicted"/>
<feature type="compositionally biased region" description="Low complexity" evidence="1">
    <location>
        <begin position="342"/>
        <end position="361"/>
    </location>
</feature>
<evidence type="ECO:0000256" key="1">
    <source>
        <dbReference type="SAM" id="MobiDB-lite"/>
    </source>
</evidence>
<gene>
    <name evidence="2" type="ORF">HK100_004142</name>
</gene>
<feature type="region of interest" description="Disordered" evidence="1">
    <location>
        <begin position="143"/>
        <end position="181"/>
    </location>
</feature>
<dbReference type="AlphaFoldDB" id="A0AAD5XA23"/>
<feature type="compositionally biased region" description="Basic residues" evidence="1">
    <location>
        <begin position="319"/>
        <end position="338"/>
    </location>
</feature>
<evidence type="ECO:0000313" key="3">
    <source>
        <dbReference type="Proteomes" id="UP001211907"/>
    </source>
</evidence>
<feature type="compositionally biased region" description="Acidic residues" evidence="1">
    <location>
        <begin position="493"/>
        <end position="502"/>
    </location>
</feature>
<protein>
    <submittedName>
        <fullName evidence="2">Uncharacterized protein</fullName>
    </submittedName>
</protein>
<feature type="region of interest" description="Disordered" evidence="1">
    <location>
        <begin position="456"/>
        <end position="502"/>
    </location>
</feature>
<dbReference type="EMBL" id="JADGJH010002086">
    <property type="protein sequence ID" value="KAJ3103803.1"/>
    <property type="molecule type" value="Genomic_DNA"/>
</dbReference>
<reference evidence="2" key="1">
    <citation type="submission" date="2020-05" db="EMBL/GenBank/DDBJ databases">
        <title>Phylogenomic resolution of chytrid fungi.</title>
        <authorList>
            <person name="Stajich J.E."/>
            <person name="Amses K."/>
            <person name="Simmons R."/>
            <person name="Seto K."/>
            <person name="Myers J."/>
            <person name="Bonds A."/>
            <person name="Quandt C.A."/>
            <person name="Barry K."/>
            <person name="Liu P."/>
            <person name="Grigoriev I."/>
            <person name="Longcore J.E."/>
            <person name="James T.Y."/>
        </authorList>
    </citation>
    <scope>NUCLEOTIDE SEQUENCE</scope>
    <source>
        <strain evidence="2">JEL0513</strain>
    </source>
</reference>
<name>A0AAD5XA23_9FUNG</name>
<feature type="compositionally biased region" description="Low complexity" evidence="1">
    <location>
        <begin position="462"/>
        <end position="476"/>
    </location>
</feature>
<accession>A0AAD5XA23</accession>
<feature type="compositionally biased region" description="Basic and acidic residues" evidence="1">
    <location>
        <begin position="151"/>
        <end position="167"/>
    </location>
</feature>
<sequence length="537" mass="59571">MSRKILAPSQHQQQIDIGKIVEPERSARRDDDQEFSTANEPVENIIEACLLNPSFFTKHILLDIADAPTQPKEIKDFLRPFVAFIQGEFKDNNADAAIAEKLVATSKSQTENGFLKILKTQNQDHEITTEWEMMQQRLNSVRRNSGSADVAKTEDEINSEQDKHNETAENTSVENNYNDGDNTLTKNPWMLASTQYEWSKIAVGRIPHNNAATNSGNGKGITVDIVSGLEMGLAIDDVAYATQIGLLCFPDVDDNQESGIGINNQSIASLTEDYTVGEDGEDVLVAKTMFKYSGTVSPTIAERERDAESVQKPIDGGLKKRTGHTGKLSTKKATRNRHVLINNSSKNHSSNSSSPSSSNSSIGMAGNHNGCSADRIVRRSATSITVTARPHAFRRNSLTNSYEQSDCEYYPVVPEEDEEENGESARDNTVVVLSPPMINAQKPNTLLHKLSIRHQETRKQRAVSAPSSSSAPPRRSQVFESDEKEEERLQENELVDDDDDDEERVFLTSPILSVTIDKKREGFGIMRVRDDEADNMA</sequence>
<feature type="compositionally biased region" description="Polar residues" evidence="1">
    <location>
        <begin position="168"/>
        <end position="181"/>
    </location>
</feature>